<name>A0AAD7H3R1_9AGAR</name>
<accession>A0AAD7H3R1</accession>
<sequence>MWGGEPSMLRVQVNFRIRTNESNRAQMIWRAVVCVRNCQSSPGTGRGEASSEYPSVEDSQREGHWHITDGLRGVGWRILTGKLQRPGHREFCRTAPVISEVAEALDYFNATFRREPEEAQPSQSRNSERGRETRVTASKASFRPKTCCGRAAGPVAYRIQEYESNLRLC</sequence>
<dbReference type="Proteomes" id="UP001215598">
    <property type="component" value="Unassembled WGS sequence"/>
</dbReference>
<reference evidence="2" key="1">
    <citation type="submission" date="2023-03" db="EMBL/GenBank/DDBJ databases">
        <title>Massive genome expansion in bonnet fungi (Mycena s.s.) driven by repeated elements and novel gene families across ecological guilds.</title>
        <authorList>
            <consortium name="Lawrence Berkeley National Laboratory"/>
            <person name="Harder C.B."/>
            <person name="Miyauchi S."/>
            <person name="Viragh M."/>
            <person name="Kuo A."/>
            <person name="Thoen E."/>
            <person name="Andreopoulos B."/>
            <person name="Lu D."/>
            <person name="Skrede I."/>
            <person name="Drula E."/>
            <person name="Henrissat B."/>
            <person name="Morin E."/>
            <person name="Kohler A."/>
            <person name="Barry K."/>
            <person name="LaButti K."/>
            <person name="Morin E."/>
            <person name="Salamov A."/>
            <person name="Lipzen A."/>
            <person name="Mereny Z."/>
            <person name="Hegedus B."/>
            <person name="Baldrian P."/>
            <person name="Stursova M."/>
            <person name="Weitz H."/>
            <person name="Taylor A."/>
            <person name="Grigoriev I.V."/>
            <person name="Nagy L.G."/>
            <person name="Martin F."/>
            <person name="Kauserud H."/>
        </authorList>
    </citation>
    <scope>NUCLEOTIDE SEQUENCE</scope>
    <source>
        <strain evidence="2">CBHHK182m</strain>
    </source>
</reference>
<feature type="region of interest" description="Disordered" evidence="1">
    <location>
        <begin position="112"/>
        <end position="138"/>
    </location>
</feature>
<evidence type="ECO:0000313" key="3">
    <source>
        <dbReference type="Proteomes" id="UP001215598"/>
    </source>
</evidence>
<dbReference type="EMBL" id="JARKIB010000402">
    <property type="protein sequence ID" value="KAJ7711183.1"/>
    <property type="molecule type" value="Genomic_DNA"/>
</dbReference>
<feature type="region of interest" description="Disordered" evidence="1">
    <location>
        <begin position="40"/>
        <end position="61"/>
    </location>
</feature>
<protein>
    <submittedName>
        <fullName evidence="2">Uncharacterized protein</fullName>
    </submittedName>
</protein>
<proteinExistence type="predicted"/>
<comment type="caution">
    <text evidence="2">The sequence shown here is derived from an EMBL/GenBank/DDBJ whole genome shotgun (WGS) entry which is preliminary data.</text>
</comment>
<dbReference type="AlphaFoldDB" id="A0AAD7H3R1"/>
<evidence type="ECO:0000313" key="2">
    <source>
        <dbReference type="EMBL" id="KAJ7711183.1"/>
    </source>
</evidence>
<keyword evidence="3" id="KW-1185">Reference proteome</keyword>
<organism evidence="2 3">
    <name type="scientific">Mycena metata</name>
    <dbReference type="NCBI Taxonomy" id="1033252"/>
    <lineage>
        <taxon>Eukaryota</taxon>
        <taxon>Fungi</taxon>
        <taxon>Dikarya</taxon>
        <taxon>Basidiomycota</taxon>
        <taxon>Agaricomycotina</taxon>
        <taxon>Agaricomycetes</taxon>
        <taxon>Agaricomycetidae</taxon>
        <taxon>Agaricales</taxon>
        <taxon>Marasmiineae</taxon>
        <taxon>Mycenaceae</taxon>
        <taxon>Mycena</taxon>
    </lineage>
</organism>
<gene>
    <name evidence="2" type="ORF">B0H16DRAFT_1480510</name>
</gene>
<evidence type="ECO:0000256" key="1">
    <source>
        <dbReference type="SAM" id="MobiDB-lite"/>
    </source>
</evidence>